<proteinExistence type="predicted"/>
<dbReference type="Proteomes" id="UP000194236">
    <property type="component" value="Unassembled WGS sequence"/>
</dbReference>
<protein>
    <submittedName>
        <fullName evidence="1">Uncharacterized protein</fullName>
    </submittedName>
</protein>
<gene>
    <name evidence="1" type="ORF">BLA29_013930</name>
</gene>
<keyword evidence="2" id="KW-1185">Reference proteome</keyword>
<accession>A0A1Y3BLL7</accession>
<dbReference type="AlphaFoldDB" id="A0A1Y3BLL7"/>
<comment type="caution">
    <text evidence="1">The sequence shown here is derived from an EMBL/GenBank/DDBJ whole genome shotgun (WGS) entry which is preliminary data.</text>
</comment>
<organism evidence="1 2">
    <name type="scientific">Euroglyphus maynei</name>
    <name type="common">Mayne's house dust mite</name>
    <dbReference type="NCBI Taxonomy" id="6958"/>
    <lineage>
        <taxon>Eukaryota</taxon>
        <taxon>Metazoa</taxon>
        <taxon>Ecdysozoa</taxon>
        <taxon>Arthropoda</taxon>
        <taxon>Chelicerata</taxon>
        <taxon>Arachnida</taxon>
        <taxon>Acari</taxon>
        <taxon>Acariformes</taxon>
        <taxon>Sarcoptiformes</taxon>
        <taxon>Astigmata</taxon>
        <taxon>Psoroptidia</taxon>
        <taxon>Analgoidea</taxon>
        <taxon>Pyroglyphidae</taxon>
        <taxon>Pyroglyphinae</taxon>
        <taxon>Euroglyphus</taxon>
    </lineage>
</organism>
<evidence type="ECO:0000313" key="1">
    <source>
        <dbReference type="EMBL" id="OTF81860.1"/>
    </source>
</evidence>
<name>A0A1Y3BLL7_EURMA</name>
<reference evidence="1 2" key="1">
    <citation type="submission" date="2017-03" db="EMBL/GenBank/DDBJ databases">
        <title>Genome Survey of Euroglyphus maynei.</title>
        <authorList>
            <person name="Arlian L.G."/>
            <person name="Morgan M.S."/>
            <person name="Rider S.D."/>
        </authorList>
    </citation>
    <scope>NUCLEOTIDE SEQUENCE [LARGE SCALE GENOMIC DNA]</scope>
    <source>
        <strain evidence="1">Arlian Lab</strain>
        <tissue evidence="1">Whole body</tissue>
    </source>
</reference>
<dbReference type="EMBL" id="MUJZ01011428">
    <property type="protein sequence ID" value="OTF81860.1"/>
    <property type="molecule type" value="Genomic_DNA"/>
</dbReference>
<evidence type="ECO:0000313" key="2">
    <source>
        <dbReference type="Proteomes" id="UP000194236"/>
    </source>
</evidence>
<sequence>MQNVRRHIRVNFLHGQIVKTIHFIRLQLSRVDREDEKFYQILWILYYQGR</sequence>